<keyword evidence="1" id="KW-0378">Hydrolase</keyword>
<reference evidence="1" key="1">
    <citation type="submission" date="2018-06" db="EMBL/GenBank/DDBJ databases">
        <authorList>
            <person name="Zhirakovskaya E."/>
        </authorList>
    </citation>
    <scope>NUCLEOTIDE SEQUENCE</scope>
</reference>
<dbReference type="Pfam" id="PF01663">
    <property type="entry name" value="Phosphodiest"/>
    <property type="match status" value="1"/>
</dbReference>
<dbReference type="Gene3D" id="3.40.720.10">
    <property type="entry name" value="Alkaline Phosphatase, subunit A"/>
    <property type="match status" value="1"/>
</dbReference>
<organism evidence="1">
    <name type="scientific">hydrothermal vent metagenome</name>
    <dbReference type="NCBI Taxonomy" id="652676"/>
    <lineage>
        <taxon>unclassified sequences</taxon>
        <taxon>metagenomes</taxon>
        <taxon>ecological metagenomes</taxon>
    </lineage>
</organism>
<dbReference type="EC" id="3.6.1.9" evidence="1"/>
<dbReference type="SUPFAM" id="SSF53649">
    <property type="entry name" value="Alkaline phosphatase-like"/>
    <property type="match status" value="1"/>
</dbReference>
<dbReference type="AlphaFoldDB" id="A0A3B0ZRU6"/>
<dbReference type="InterPro" id="IPR017850">
    <property type="entry name" value="Alkaline_phosphatase_core_sf"/>
</dbReference>
<protein>
    <submittedName>
        <fullName evidence="1">Alkaline phosphodiesterase I / Nucleotide pyrophosphatase</fullName>
        <ecNumber evidence="1">3.1.4.1</ecNumber>
        <ecNumber evidence="1">3.6.1.9</ecNumber>
    </submittedName>
</protein>
<sequence length="386" mass="42680">MRIPDYSGGSIVNLVSSIRQGCGGESTLYPELRKFPSGRIAAAQNVVLLVLDGLGYDYLTTQGAGSRLQQQLHCGLDSVAPPTTAASITTFLTGVAPQQHGLTGWFTWLREVGAVVTVLPFAMRGNRSELNSHGITPQQLFNHTPLFDQLNVAGYSLMPDQLGESVFSQAMLGKGELVLYRGMDDYFAKITEVVQRGNHAKYLYAYWPQFDSLAHQYGLQSKQLARQFSQLDKGFTRLQQQLAGSNTLLLVTADHGFIDTTAESRLLINDYPDILECLQIPLCGEPRLPYCYVRSTQRERFVELVTQQLGHALVIHQGETVIAEGLFGLGEAHPELNSRVGEFVLEMKANYVLTQRLLGEAEYYMIGQHGGLSETELRVPLVVAHC</sequence>
<name>A0A3B0ZRU6_9ZZZZ</name>
<evidence type="ECO:0000313" key="1">
    <source>
        <dbReference type="EMBL" id="VAW84144.1"/>
    </source>
</evidence>
<dbReference type="PANTHER" id="PTHR10151:SF120">
    <property type="entry name" value="BIS(5'-ADENOSYL)-TRIPHOSPHATASE"/>
    <property type="match status" value="1"/>
</dbReference>
<dbReference type="EC" id="3.1.4.1" evidence="1"/>
<dbReference type="EMBL" id="UOFP01000029">
    <property type="protein sequence ID" value="VAW84144.1"/>
    <property type="molecule type" value="Genomic_DNA"/>
</dbReference>
<proteinExistence type="predicted"/>
<dbReference type="GO" id="GO:0047429">
    <property type="term" value="F:nucleoside triphosphate diphosphatase activity"/>
    <property type="evidence" value="ECO:0007669"/>
    <property type="project" value="UniProtKB-EC"/>
</dbReference>
<gene>
    <name evidence="1" type="ORF">MNBD_GAMMA18-896</name>
</gene>
<dbReference type="InterPro" id="IPR002591">
    <property type="entry name" value="Phosphodiest/P_Trfase"/>
</dbReference>
<dbReference type="GO" id="GO:0004528">
    <property type="term" value="F:phosphodiesterase I activity"/>
    <property type="evidence" value="ECO:0007669"/>
    <property type="project" value="UniProtKB-EC"/>
</dbReference>
<accession>A0A3B0ZRU6</accession>
<dbReference type="PANTHER" id="PTHR10151">
    <property type="entry name" value="ECTONUCLEOTIDE PYROPHOSPHATASE/PHOSPHODIESTERASE"/>
    <property type="match status" value="1"/>
</dbReference>